<dbReference type="SUPFAM" id="SSF46785">
    <property type="entry name" value="Winged helix' DNA-binding domain"/>
    <property type="match status" value="1"/>
</dbReference>
<reference evidence="3 4" key="1">
    <citation type="submission" date="2018-12" db="EMBL/GenBank/DDBJ databases">
        <authorList>
            <person name="Li K."/>
        </authorList>
    </citation>
    <scope>NUCLEOTIDE SEQUENCE [LARGE SCALE GENOMIC DNA]</scope>
    <source>
        <strain evidence="4">CR22</strain>
    </source>
</reference>
<evidence type="ECO:0000313" key="3">
    <source>
        <dbReference type="EMBL" id="AZP14970.1"/>
    </source>
</evidence>
<sequence length="173" mass="19160">MTATSHGDVVREVRTGPADDRGQSFVTDRWDTLDRLHRLVQATVERRLREETGFGVSEVQALRYAGSGFAADAGPESMRLGEVADGLGLSQSATSRLMARLRRQGLVISSAVDHDRRGVQMLLTPEGHAALRRIAPRYEQVVRDAVRDLGSQDVDPLLWHFLTGENDARTVNR</sequence>
<evidence type="ECO:0000313" key="4">
    <source>
        <dbReference type="Proteomes" id="UP000280197"/>
    </source>
</evidence>
<organism evidence="3 4">
    <name type="scientific">Streptomyces aquilus</name>
    <dbReference type="NCBI Taxonomy" id="2548456"/>
    <lineage>
        <taxon>Bacteria</taxon>
        <taxon>Bacillati</taxon>
        <taxon>Actinomycetota</taxon>
        <taxon>Actinomycetes</taxon>
        <taxon>Kitasatosporales</taxon>
        <taxon>Streptomycetaceae</taxon>
        <taxon>Streptomyces</taxon>
    </lineage>
</organism>
<proteinExistence type="predicted"/>
<dbReference type="GO" id="GO:0006950">
    <property type="term" value="P:response to stress"/>
    <property type="evidence" value="ECO:0007669"/>
    <property type="project" value="TreeGrafter"/>
</dbReference>
<dbReference type="Gene3D" id="1.10.10.10">
    <property type="entry name" value="Winged helix-like DNA-binding domain superfamily/Winged helix DNA-binding domain"/>
    <property type="match status" value="1"/>
</dbReference>
<dbReference type="GO" id="GO:0003700">
    <property type="term" value="F:DNA-binding transcription factor activity"/>
    <property type="evidence" value="ECO:0007669"/>
    <property type="project" value="InterPro"/>
</dbReference>
<keyword evidence="4" id="KW-1185">Reference proteome</keyword>
<feature type="compositionally biased region" description="Basic and acidic residues" evidence="1">
    <location>
        <begin position="8"/>
        <end position="21"/>
    </location>
</feature>
<evidence type="ECO:0000259" key="2">
    <source>
        <dbReference type="PROSITE" id="PS50995"/>
    </source>
</evidence>
<dbReference type="PANTHER" id="PTHR33164">
    <property type="entry name" value="TRANSCRIPTIONAL REGULATOR, MARR FAMILY"/>
    <property type="match status" value="1"/>
</dbReference>
<dbReference type="RefSeq" id="WP_126269356.1">
    <property type="nucleotide sequence ID" value="NZ_CP034463.1"/>
</dbReference>
<dbReference type="InterPro" id="IPR036388">
    <property type="entry name" value="WH-like_DNA-bd_sf"/>
</dbReference>
<dbReference type="Proteomes" id="UP000280197">
    <property type="component" value="Chromosome"/>
</dbReference>
<dbReference type="EMBL" id="CP034463">
    <property type="protein sequence ID" value="AZP14970.1"/>
    <property type="molecule type" value="Genomic_DNA"/>
</dbReference>
<feature type="domain" description="HTH marR-type" evidence="2">
    <location>
        <begin position="29"/>
        <end position="166"/>
    </location>
</feature>
<dbReference type="AlphaFoldDB" id="A0A3S9HS65"/>
<dbReference type="PANTHER" id="PTHR33164:SF99">
    <property type="entry name" value="MARR FAMILY REGULATORY PROTEIN"/>
    <property type="match status" value="1"/>
</dbReference>
<dbReference type="InterPro" id="IPR039422">
    <property type="entry name" value="MarR/SlyA-like"/>
</dbReference>
<dbReference type="KEGG" id="saqu:EJC51_01715"/>
<dbReference type="PROSITE" id="PS50995">
    <property type="entry name" value="HTH_MARR_2"/>
    <property type="match status" value="1"/>
</dbReference>
<dbReference type="SMART" id="SM00347">
    <property type="entry name" value="HTH_MARR"/>
    <property type="match status" value="1"/>
</dbReference>
<dbReference type="InterPro" id="IPR036390">
    <property type="entry name" value="WH_DNA-bd_sf"/>
</dbReference>
<protein>
    <submittedName>
        <fullName evidence="3">MarR family transcriptional regulator</fullName>
    </submittedName>
</protein>
<name>A0A3S9HS65_9ACTN</name>
<dbReference type="Pfam" id="PF12802">
    <property type="entry name" value="MarR_2"/>
    <property type="match status" value="1"/>
</dbReference>
<dbReference type="InterPro" id="IPR000835">
    <property type="entry name" value="HTH_MarR-typ"/>
</dbReference>
<gene>
    <name evidence="3" type="ORF">EJC51_01715</name>
</gene>
<accession>A0A3S9HS65</accession>
<evidence type="ECO:0000256" key="1">
    <source>
        <dbReference type="SAM" id="MobiDB-lite"/>
    </source>
</evidence>
<feature type="region of interest" description="Disordered" evidence="1">
    <location>
        <begin position="1"/>
        <end position="21"/>
    </location>
</feature>